<evidence type="ECO:0000313" key="1">
    <source>
        <dbReference type="EMBL" id="AIL46981.1"/>
    </source>
</evidence>
<organism evidence="1 2">
    <name type="scientific">Elizabethkingia anophelis NUHP1</name>
    <dbReference type="NCBI Taxonomy" id="1338011"/>
    <lineage>
        <taxon>Bacteria</taxon>
        <taxon>Pseudomonadati</taxon>
        <taxon>Bacteroidota</taxon>
        <taxon>Flavobacteriia</taxon>
        <taxon>Flavobacteriales</taxon>
        <taxon>Weeksellaceae</taxon>
        <taxon>Elizabethkingia</taxon>
    </lineage>
</organism>
<dbReference type="HOGENOM" id="CLU_207321_0_0_10"/>
<gene>
    <name evidence="1" type="ORF">BD94_3206</name>
</gene>
<dbReference type="EMBL" id="CP007547">
    <property type="protein sequence ID" value="AIL46981.1"/>
    <property type="molecule type" value="Genomic_DNA"/>
</dbReference>
<dbReference type="AlphaFoldDB" id="A0A077EH81"/>
<dbReference type="Proteomes" id="UP000028933">
    <property type="component" value="Chromosome"/>
</dbReference>
<dbReference type="eggNOG" id="ENOG50332FF">
    <property type="taxonomic scope" value="Bacteria"/>
</dbReference>
<dbReference type="RefSeq" id="WP_024566311.1">
    <property type="nucleotide sequence ID" value="NZ_CP007547.1"/>
</dbReference>
<protein>
    <submittedName>
        <fullName evidence="1">Uncharacterized protein</fullName>
    </submittedName>
</protein>
<accession>A0A077EH81</accession>
<reference evidence="1" key="1">
    <citation type="journal article" date="2013" name="Lancet">
        <title>First case of E anophelis outbreak in an intensive-care unit.</title>
        <authorList>
            <person name="Teo J."/>
            <person name="Tan S.Y."/>
            <person name="Tay M."/>
            <person name="Ding Y."/>
            <person name="Kjelleberg S."/>
            <person name="Givskov M."/>
            <person name="Lin R.T."/>
            <person name="Yang L."/>
        </authorList>
    </citation>
    <scope>NUCLEOTIDE SEQUENCE [LARGE SCALE GENOMIC DNA]</scope>
    <source>
        <strain evidence="1">NUHP1</strain>
    </source>
</reference>
<evidence type="ECO:0000313" key="2">
    <source>
        <dbReference type="Proteomes" id="UP000028933"/>
    </source>
</evidence>
<reference evidence="1" key="2">
    <citation type="journal article" date="2015" name="Genome Biol. Evol.">
        <title>Complete Genome Sequence and Transcriptomic Analysis of the Novel Pathogen Elizabethkingia anophelis in Response to Oxidative Stress.</title>
        <authorList>
            <person name="Li Y."/>
            <person name="Liu Y."/>
            <person name="Chew S.C."/>
            <person name="Tay M."/>
            <person name="Salido M.M."/>
            <person name="Teo J."/>
            <person name="Lauro F.M."/>
            <person name="Givskov M."/>
            <person name="Yang L."/>
        </authorList>
    </citation>
    <scope>NUCLEOTIDE SEQUENCE</scope>
    <source>
        <strain evidence="1">NUHP1</strain>
    </source>
</reference>
<dbReference type="KEGG" id="eao:BD94_3206"/>
<proteinExistence type="predicted"/>
<name>A0A077EH81_9FLAO</name>
<sequence length="64" mass="7641">MYVRDLNGQQIEVTNLDQAIKQTGLFKEYSHKDESFSEFDKKQKAYWADMYEKLVALKERLSPH</sequence>
<dbReference type="STRING" id="1338011.BD94_3206"/>